<keyword evidence="3" id="KW-0949">S-adenosyl-L-methionine</keyword>
<comment type="caution">
    <text evidence="4">The sequence shown here is derived from an EMBL/GenBank/DDBJ whole genome shotgun (WGS) entry which is preliminary data.</text>
</comment>
<dbReference type="InterPro" id="IPR050953">
    <property type="entry name" value="N4_N6_ade-DNA_methylase"/>
</dbReference>
<evidence type="ECO:0000256" key="2">
    <source>
        <dbReference type="ARBA" id="ARBA00022679"/>
    </source>
</evidence>
<dbReference type="InterPro" id="IPR029063">
    <property type="entry name" value="SAM-dependent_MTases_sf"/>
</dbReference>
<proteinExistence type="predicted"/>
<protein>
    <recommendedName>
        <fullName evidence="6">N-6 DNA methylase</fullName>
    </recommendedName>
</protein>
<dbReference type="PANTHER" id="PTHR33841:SF5">
    <property type="entry name" value="DNA METHYLASE (MODIFICATION METHYLASE) (METHYLTRANSFERASE)-RELATED"/>
    <property type="match status" value="1"/>
</dbReference>
<dbReference type="Proteomes" id="UP000293874">
    <property type="component" value="Unassembled WGS sequence"/>
</dbReference>
<sequence>MSPAVLTIFLRMQQQASFHKVNEELESLTGIRQCFKGEEEWLQFRSALDSGEEVKTERDRAEFGDFQTPPALAEKITKLVSRNGSLPGILVEPTCGKGHFIIAAIRTFPCIREVHGLDIHQPYLWQTKFSLIDLYLGQPDLNKPAIYLHHGNVFDFNFETLVLNDQQPLLIIGNPPWVTNAMLGSMASSNLPEKSNFKQQDGIAAVTGKGNFDIAENITLMLLKAFHGFSGQMTLLVKNSVIRNILLEQYRLRFSIGEMRQYQINSLKEFEVKAEASLFSCKLNSEADFTCTQRSFYRPEETGLAFGWVEEKFVSNTDSYIQHRYIEGKSPLEWRQGLKHDCSLVMELEKTGQDYRNALQQTIRLEDELVFGLLKSSDLQQDLVDSVRKFTIVTQHRPGADTDFIRQYPATWDYLQQHRQLFLNRRSSIYKNKPAFSIFGIGDYSFKPYKVAISGLYKSFRFALVLPQNGKPLMLDDTCYMLGFDEPDYAVYTWVLLNSAVAKDFLASITFSDAKRTFTKEALMRIDLQALAKHLPEMQLQEEIEKLNNRYGQSITVQRWAAYCRWLATGS</sequence>
<dbReference type="EMBL" id="SGXA01000002">
    <property type="protein sequence ID" value="RZS72638.1"/>
    <property type="molecule type" value="Genomic_DNA"/>
</dbReference>
<evidence type="ECO:0000313" key="5">
    <source>
        <dbReference type="Proteomes" id="UP000293874"/>
    </source>
</evidence>
<gene>
    <name evidence="4" type="ORF">EV199_4560</name>
</gene>
<evidence type="ECO:0000256" key="1">
    <source>
        <dbReference type="ARBA" id="ARBA00022603"/>
    </source>
</evidence>
<keyword evidence="5" id="KW-1185">Reference proteome</keyword>
<organism evidence="4 5">
    <name type="scientific">Pseudobacter ginsenosidimutans</name>
    <dbReference type="NCBI Taxonomy" id="661488"/>
    <lineage>
        <taxon>Bacteria</taxon>
        <taxon>Pseudomonadati</taxon>
        <taxon>Bacteroidota</taxon>
        <taxon>Chitinophagia</taxon>
        <taxon>Chitinophagales</taxon>
        <taxon>Chitinophagaceae</taxon>
        <taxon>Pseudobacter</taxon>
    </lineage>
</organism>
<dbReference type="GO" id="GO:0008168">
    <property type="term" value="F:methyltransferase activity"/>
    <property type="evidence" value="ECO:0007669"/>
    <property type="project" value="UniProtKB-KW"/>
</dbReference>
<reference evidence="4 5" key="1">
    <citation type="submission" date="2019-02" db="EMBL/GenBank/DDBJ databases">
        <title>Genomic Encyclopedia of Type Strains, Phase IV (KMG-IV): sequencing the most valuable type-strain genomes for metagenomic binning, comparative biology and taxonomic classification.</title>
        <authorList>
            <person name="Goeker M."/>
        </authorList>
    </citation>
    <scope>NUCLEOTIDE SEQUENCE [LARGE SCALE GENOMIC DNA]</scope>
    <source>
        <strain evidence="4 5">DSM 18116</strain>
    </source>
</reference>
<evidence type="ECO:0008006" key="6">
    <source>
        <dbReference type="Google" id="ProtNLM"/>
    </source>
</evidence>
<evidence type="ECO:0000256" key="3">
    <source>
        <dbReference type="ARBA" id="ARBA00022691"/>
    </source>
</evidence>
<dbReference type="AlphaFoldDB" id="A0A4Q7MVJ0"/>
<dbReference type="PRINTS" id="PR00507">
    <property type="entry name" value="N12N6MTFRASE"/>
</dbReference>
<keyword evidence="2" id="KW-0808">Transferase</keyword>
<keyword evidence="1" id="KW-0489">Methyltransferase</keyword>
<dbReference type="PANTHER" id="PTHR33841">
    <property type="entry name" value="DNA METHYLTRANSFERASE YEEA-RELATED"/>
    <property type="match status" value="1"/>
</dbReference>
<accession>A0A4Q7MVJ0</accession>
<evidence type="ECO:0000313" key="4">
    <source>
        <dbReference type="EMBL" id="RZS72638.1"/>
    </source>
</evidence>
<dbReference type="SUPFAM" id="SSF53335">
    <property type="entry name" value="S-adenosyl-L-methionine-dependent methyltransferases"/>
    <property type="match status" value="1"/>
</dbReference>
<dbReference type="Gene3D" id="3.40.50.150">
    <property type="entry name" value="Vaccinia Virus protein VP39"/>
    <property type="match status" value="1"/>
</dbReference>
<dbReference type="GO" id="GO:0032259">
    <property type="term" value="P:methylation"/>
    <property type="evidence" value="ECO:0007669"/>
    <property type="project" value="UniProtKB-KW"/>
</dbReference>
<name>A0A4Q7MVJ0_9BACT</name>